<evidence type="ECO:0000256" key="12">
    <source>
        <dbReference type="ARBA" id="ARBA00023268"/>
    </source>
</evidence>
<comment type="catalytic activity">
    <reaction evidence="13 15">
        <text>riboflavin + ATP = FMN + ADP + H(+)</text>
        <dbReference type="Rhea" id="RHEA:14357"/>
        <dbReference type="ChEBI" id="CHEBI:15378"/>
        <dbReference type="ChEBI" id="CHEBI:30616"/>
        <dbReference type="ChEBI" id="CHEBI:57986"/>
        <dbReference type="ChEBI" id="CHEBI:58210"/>
        <dbReference type="ChEBI" id="CHEBI:456216"/>
        <dbReference type="EC" id="2.7.1.26"/>
    </reaction>
</comment>
<dbReference type="GO" id="GO:0005524">
    <property type="term" value="F:ATP binding"/>
    <property type="evidence" value="ECO:0007669"/>
    <property type="project" value="UniProtKB-UniRule"/>
</dbReference>
<keyword evidence="6 15" id="KW-0808">Transferase</keyword>
<dbReference type="InterPro" id="IPR015865">
    <property type="entry name" value="Riboflavin_kinase_bac/euk"/>
</dbReference>
<dbReference type="UniPathway" id="UPA00276">
    <property type="reaction ID" value="UER00406"/>
</dbReference>
<dbReference type="CDD" id="cd02064">
    <property type="entry name" value="FAD_synthetase_N"/>
    <property type="match status" value="1"/>
</dbReference>
<keyword evidence="5 15" id="KW-0288">FMN</keyword>
<comment type="similarity">
    <text evidence="15">Belongs to the ribF family.</text>
</comment>
<name>A0A1J4QHG7_9GAMM</name>
<dbReference type="STRING" id="1414654.BFR47_13195"/>
<dbReference type="SUPFAM" id="SSF82114">
    <property type="entry name" value="Riboflavin kinase-like"/>
    <property type="match status" value="1"/>
</dbReference>
<keyword evidence="9 15" id="KW-0418">Kinase</keyword>
<dbReference type="NCBIfam" id="TIGR00083">
    <property type="entry name" value="ribF"/>
    <property type="match status" value="1"/>
</dbReference>
<evidence type="ECO:0000313" key="17">
    <source>
        <dbReference type="EMBL" id="OIN10373.1"/>
    </source>
</evidence>
<dbReference type="InterPro" id="IPR014729">
    <property type="entry name" value="Rossmann-like_a/b/a_fold"/>
</dbReference>
<dbReference type="EC" id="2.7.7.2" evidence="15"/>
<feature type="domain" description="Riboflavin kinase" evidence="16">
    <location>
        <begin position="183"/>
        <end position="307"/>
    </location>
</feature>
<dbReference type="Pfam" id="PF01687">
    <property type="entry name" value="Flavokinase"/>
    <property type="match status" value="1"/>
</dbReference>
<dbReference type="NCBIfam" id="NF004160">
    <property type="entry name" value="PRK05627.1-3"/>
    <property type="match status" value="1"/>
</dbReference>
<dbReference type="Gene3D" id="3.40.50.620">
    <property type="entry name" value="HUPs"/>
    <property type="match status" value="1"/>
</dbReference>
<evidence type="ECO:0000256" key="8">
    <source>
        <dbReference type="ARBA" id="ARBA00022741"/>
    </source>
</evidence>
<keyword evidence="18" id="KW-1185">Reference proteome</keyword>
<dbReference type="EMBL" id="MDKE01000016">
    <property type="protein sequence ID" value="OIN10373.1"/>
    <property type="molecule type" value="Genomic_DNA"/>
</dbReference>
<evidence type="ECO:0000256" key="3">
    <source>
        <dbReference type="ARBA" id="ARBA00005201"/>
    </source>
</evidence>
<dbReference type="Proteomes" id="UP000243073">
    <property type="component" value="Unassembled WGS sequence"/>
</dbReference>
<dbReference type="RefSeq" id="WP_071472455.1">
    <property type="nucleotide sequence ID" value="NZ_MDKE01000016.1"/>
</dbReference>
<comment type="pathway">
    <text evidence="3 15">Cofactor biosynthesis; FMN biosynthesis; FMN from riboflavin (ATP route): step 1/1.</text>
</comment>
<evidence type="ECO:0000256" key="5">
    <source>
        <dbReference type="ARBA" id="ARBA00022643"/>
    </source>
</evidence>
<gene>
    <name evidence="17" type="ORF">BFR47_13195</name>
</gene>
<keyword evidence="8 15" id="KW-0547">Nucleotide-binding</keyword>
<comment type="catalytic activity">
    <reaction evidence="14 15">
        <text>FMN + ATP + H(+) = FAD + diphosphate</text>
        <dbReference type="Rhea" id="RHEA:17237"/>
        <dbReference type="ChEBI" id="CHEBI:15378"/>
        <dbReference type="ChEBI" id="CHEBI:30616"/>
        <dbReference type="ChEBI" id="CHEBI:33019"/>
        <dbReference type="ChEBI" id="CHEBI:57692"/>
        <dbReference type="ChEBI" id="CHEBI:58210"/>
        <dbReference type="EC" id="2.7.7.2"/>
    </reaction>
</comment>
<proteinExistence type="inferred from homology"/>
<dbReference type="InterPro" id="IPR023465">
    <property type="entry name" value="Riboflavin_kinase_dom_sf"/>
</dbReference>
<sequence length="316" mass="35499">MELIRGIHNIKPWHHGCVLTIGNFDGVHLGHQAVLGRLVEQARRLKVPACVMVFEPQPQELFTGGEAPPRLTRLREKYQQLARLGIDRLLCVRFNADFAAQSPDEFIRGLLVDRLGVRFLVVGDDFRFGRNRGGDFELLTRAGRAFDFELVSTQSWRMNSQRVSSTLIREALAADRLDDAAAMLGRPFSLCGRVEHGAKLGRTIGFPTANVALKRQVIPVSGVYVVELWLMNGHRYPGVANIGDKPTVSGTRALLEVHLFDFSGDLYGKQVEVELRHKLRNEQKFASFELLKEQIQRDAAEARQWFGLASSQPNGM</sequence>
<dbReference type="SMART" id="SM00904">
    <property type="entry name" value="Flavokinase"/>
    <property type="match status" value="1"/>
</dbReference>
<evidence type="ECO:0000256" key="6">
    <source>
        <dbReference type="ARBA" id="ARBA00022679"/>
    </source>
</evidence>
<evidence type="ECO:0000256" key="15">
    <source>
        <dbReference type="PIRNR" id="PIRNR004491"/>
    </source>
</evidence>
<evidence type="ECO:0000256" key="14">
    <source>
        <dbReference type="ARBA" id="ARBA00049494"/>
    </source>
</evidence>
<comment type="function">
    <text evidence="1">Catalyzes the phosphorylation of riboflavin to FMN followed by the adenylation of FMN to FAD.</text>
</comment>
<dbReference type="InterPro" id="IPR002606">
    <property type="entry name" value="Riboflavin_kinase_bac"/>
</dbReference>
<dbReference type="PIRSF" id="PIRSF004491">
    <property type="entry name" value="FAD_Synth"/>
    <property type="match status" value="1"/>
</dbReference>
<comment type="caution">
    <text evidence="17">The sequence shown here is derived from an EMBL/GenBank/DDBJ whole genome shotgun (WGS) entry which is preliminary data.</text>
</comment>
<dbReference type="PANTHER" id="PTHR22749">
    <property type="entry name" value="RIBOFLAVIN KINASE/FMN ADENYLYLTRANSFERASE"/>
    <property type="match status" value="1"/>
</dbReference>
<evidence type="ECO:0000313" key="18">
    <source>
        <dbReference type="Proteomes" id="UP000243073"/>
    </source>
</evidence>
<dbReference type="SUPFAM" id="SSF52374">
    <property type="entry name" value="Nucleotidylyl transferase"/>
    <property type="match status" value="1"/>
</dbReference>
<dbReference type="GO" id="GO:0006747">
    <property type="term" value="P:FAD biosynthetic process"/>
    <property type="evidence" value="ECO:0007669"/>
    <property type="project" value="UniProtKB-UniRule"/>
</dbReference>
<dbReference type="EC" id="2.7.1.26" evidence="15"/>
<dbReference type="GO" id="GO:0008531">
    <property type="term" value="F:riboflavin kinase activity"/>
    <property type="evidence" value="ECO:0007669"/>
    <property type="project" value="UniProtKB-UniRule"/>
</dbReference>
<evidence type="ECO:0000256" key="7">
    <source>
        <dbReference type="ARBA" id="ARBA00022695"/>
    </source>
</evidence>
<accession>A0A1J4QHG7</accession>
<keyword evidence="10 15" id="KW-0274">FAD</keyword>
<dbReference type="NCBIfam" id="NF004162">
    <property type="entry name" value="PRK05627.1-5"/>
    <property type="match status" value="1"/>
</dbReference>
<protein>
    <recommendedName>
        <fullName evidence="15">Riboflavin biosynthesis protein</fullName>
    </recommendedName>
    <domain>
        <recommendedName>
            <fullName evidence="15">Riboflavin kinase</fullName>
            <ecNumber evidence="15">2.7.1.26</ecNumber>
        </recommendedName>
        <alternativeName>
            <fullName evidence="15">Flavokinase</fullName>
        </alternativeName>
    </domain>
    <domain>
        <recommendedName>
            <fullName evidence="15">FMN adenylyltransferase</fullName>
            <ecNumber evidence="15">2.7.7.2</ecNumber>
        </recommendedName>
        <alternativeName>
            <fullName evidence="15">FAD pyrophosphorylase</fullName>
        </alternativeName>
        <alternativeName>
            <fullName evidence="15">FAD synthase</fullName>
        </alternativeName>
    </domain>
</protein>
<keyword evidence="4 15" id="KW-0285">Flavoprotein</keyword>
<evidence type="ECO:0000259" key="16">
    <source>
        <dbReference type="SMART" id="SM00904"/>
    </source>
</evidence>
<keyword evidence="7 15" id="KW-0548">Nucleotidyltransferase</keyword>
<dbReference type="AlphaFoldDB" id="A0A1J4QHG7"/>
<dbReference type="InterPro" id="IPR023468">
    <property type="entry name" value="Riboflavin_kinase"/>
</dbReference>
<dbReference type="OrthoDB" id="9803667at2"/>
<dbReference type="GO" id="GO:0009398">
    <property type="term" value="P:FMN biosynthetic process"/>
    <property type="evidence" value="ECO:0007669"/>
    <property type="project" value="UniProtKB-UniRule"/>
</dbReference>
<evidence type="ECO:0000256" key="4">
    <source>
        <dbReference type="ARBA" id="ARBA00022630"/>
    </source>
</evidence>
<dbReference type="GO" id="GO:0003919">
    <property type="term" value="F:FMN adenylyltransferase activity"/>
    <property type="evidence" value="ECO:0007669"/>
    <property type="project" value="UniProtKB-UniRule"/>
</dbReference>
<dbReference type="FunFam" id="3.40.50.620:FF:000021">
    <property type="entry name" value="Riboflavin biosynthesis protein"/>
    <property type="match status" value="1"/>
</dbReference>
<dbReference type="PANTHER" id="PTHR22749:SF6">
    <property type="entry name" value="RIBOFLAVIN KINASE"/>
    <property type="match status" value="1"/>
</dbReference>
<keyword evidence="12" id="KW-0511">Multifunctional enzyme</keyword>
<keyword evidence="11 15" id="KW-0067">ATP-binding</keyword>
<dbReference type="NCBIfam" id="NF004163">
    <property type="entry name" value="PRK05627.1-6"/>
    <property type="match status" value="1"/>
</dbReference>
<dbReference type="GO" id="GO:0009231">
    <property type="term" value="P:riboflavin biosynthetic process"/>
    <property type="evidence" value="ECO:0007669"/>
    <property type="project" value="InterPro"/>
</dbReference>
<evidence type="ECO:0000256" key="11">
    <source>
        <dbReference type="ARBA" id="ARBA00022840"/>
    </source>
</evidence>
<dbReference type="NCBIfam" id="NF004159">
    <property type="entry name" value="PRK05627.1-2"/>
    <property type="match status" value="1"/>
</dbReference>
<dbReference type="InterPro" id="IPR015864">
    <property type="entry name" value="FAD_synthase"/>
</dbReference>
<organism evidence="17 18">
    <name type="scientific">Oceanisphaera psychrotolerans</name>
    <dbReference type="NCBI Taxonomy" id="1414654"/>
    <lineage>
        <taxon>Bacteria</taxon>
        <taxon>Pseudomonadati</taxon>
        <taxon>Pseudomonadota</taxon>
        <taxon>Gammaproteobacteria</taxon>
        <taxon>Aeromonadales</taxon>
        <taxon>Aeromonadaceae</taxon>
        <taxon>Oceanisphaera</taxon>
    </lineage>
</organism>
<dbReference type="UniPathway" id="UPA00277">
    <property type="reaction ID" value="UER00407"/>
</dbReference>
<evidence type="ECO:0000256" key="10">
    <source>
        <dbReference type="ARBA" id="ARBA00022827"/>
    </source>
</evidence>
<comment type="pathway">
    <text evidence="2 15">Cofactor biosynthesis; FAD biosynthesis; FAD from FMN: step 1/1.</text>
</comment>
<evidence type="ECO:0000256" key="1">
    <source>
        <dbReference type="ARBA" id="ARBA00002121"/>
    </source>
</evidence>
<reference evidence="17 18" key="1">
    <citation type="submission" date="2016-07" db="EMBL/GenBank/DDBJ databases">
        <title>Draft Genome Sequence of Oceanisphaera psychrotolerans, isolated from coastal sediment samples.</title>
        <authorList>
            <person name="Zhuo S."/>
            <person name="Ruan Z."/>
        </authorList>
    </citation>
    <scope>NUCLEOTIDE SEQUENCE [LARGE SCALE GENOMIC DNA]</scope>
    <source>
        <strain evidence="17 18">LAM-WHM-ZC</strain>
    </source>
</reference>
<dbReference type="Gene3D" id="2.40.30.30">
    <property type="entry name" value="Riboflavin kinase-like"/>
    <property type="match status" value="1"/>
</dbReference>
<evidence type="ECO:0000256" key="2">
    <source>
        <dbReference type="ARBA" id="ARBA00004726"/>
    </source>
</evidence>
<dbReference type="Pfam" id="PF06574">
    <property type="entry name" value="FAD_syn"/>
    <property type="match status" value="1"/>
</dbReference>
<evidence type="ECO:0000256" key="13">
    <source>
        <dbReference type="ARBA" id="ARBA00047880"/>
    </source>
</evidence>
<evidence type="ECO:0000256" key="9">
    <source>
        <dbReference type="ARBA" id="ARBA00022777"/>
    </source>
</evidence>